<feature type="binding site" evidence="11">
    <location>
        <position position="77"/>
    </location>
    <ligand>
        <name>ATP</name>
        <dbReference type="ChEBI" id="CHEBI:30616"/>
    </ligand>
</feature>
<dbReference type="InterPro" id="IPR017441">
    <property type="entry name" value="Protein_kinase_ATP_BS"/>
</dbReference>
<dbReference type="SMART" id="SM00220">
    <property type="entry name" value="S_TKc"/>
    <property type="match status" value="1"/>
</dbReference>
<comment type="cofactor">
    <cofactor evidence="1">
        <name>Mg(2+)</name>
        <dbReference type="ChEBI" id="CHEBI:18420"/>
    </cofactor>
</comment>
<dbReference type="PROSITE" id="PS00107">
    <property type="entry name" value="PROTEIN_KINASE_ATP"/>
    <property type="match status" value="1"/>
</dbReference>
<dbReference type="InterPro" id="IPR011009">
    <property type="entry name" value="Kinase-like_dom_sf"/>
</dbReference>
<keyword evidence="8" id="KW-0460">Magnesium</keyword>
<evidence type="ECO:0000256" key="6">
    <source>
        <dbReference type="ARBA" id="ARBA00022782"/>
    </source>
</evidence>
<evidence type="ECO:0000256" key="3">
    <source>
        <dbReference type="ARBA" id="ARBA00022553"/>
    </source>
</evidence>
<dbReference type="InterPro" id="IPR000719">
    <property type="entry name" value="Prot_kinase_dom"/>
</dbReference>
<keyword evidence="3" id="KW-0597">Phosphoprotein</keyword>
<evidence type="ECO:0000259" key="14">
    <source>
        <dbReference type="PROSITE" id="PS50011"/>
    </source>
</evidence>
<protein>
    <recommendedName>
        <fullName evidence="14">Protein kinase domain-containing protein</fullName>
    </recommendedName>
</protein>
<dbReference type="InterPro" id="IPR008271">
    <property type="entry name" value="Ser/Thr_kinase_AS"/>
</dbReference>
<sequence>MKKSEMIKRIVEEEGFSSSSSIPKQIVVSFPNRAQLAELAERGYTLSEKIGSGCYANVYMASYTDPTTRRRLDLACKLCDRSVAPKDVVKKFLPREIEILTTLNHPYVIQLHSILQQNEKLYMFMRYAENGDLLEWIRNRGVLREQHAQVWFRQIVMGLNYLHCKDIVHRDLKCENILLTKKNNVKIADFGFARFCIENGKHVLSATFCGSAAYAAPEVVSASPYNPKMADVWSLGVILFIMLNGTMPFDDSSLPKLLMAQRQKKLVLQTQSSKGNFKRSQGASDEHTRAGCAK</sequence>
<dbReference type="FunFam" id="1.10.510.10:FF:000571">
    <property type="entry name" value="Maternal embryonic leucine zipper kinase"/>
    <property type="match status" value="1"/>
</dbReference>
<dbReference type="GO" id="GO:0005524">
    <property type="term" value="F:ATP binding"/>
    <property type="evidence" value="ECO:0007669"/>
    <property type="project" value="UniProtKB-UniRule"/>
</dbReference>
<dbReference type="PANTHER" id="PTHR24346:SF102">
    <property type="entry name" value="TESTIS-SPECIFIC SERINE_THREONINE-PROTEIN KINASE 1"/>
    <property type="match status" value="1"/>
</dbReference>
<dbReference type="GO" id="GO:0030154">
    <property type="term" value="P:cell differentiation"/>
    <property type="evidence" value="ECO:0007669"/>
    <property type="project" value="UniProtKB-KW"/>
</dbReference>
<organism evidence="15 16">
    <name type="scientific">Nesidiocoris tenuis</name>
    <dbReference type="NCBI Taxonomy" id="355587"/>
    <lineage>
        <taxon>Eukaryota</taxon>
        <taxon>Metazoa</taxon>
        <taxon>Ecdysozoa</taxon>
        <taxon>Arthropoda</taxon>
        <taxon>Hexapoda</taxon>
        <taxon>Insecta</taxon>
        <taxon>Pterygota</taxon>
        <taxon>Neoptera</taxon>
        <taxon>Paraneoptera</taxon>
        <taxon>Hemiptera</taxon>
        <taxon>Heteroptera</taxon>
        <taxon>Panheteroptera</taxon>
        <taxon>Cimicomorpha</taxon>
        <taxon>Miridae</taxon>
        <taxon>Dicyphina</taxon>
        <taxon>Nesidiocoris</taxon>
    </lineage>
</organism>
<evidence type="ECO:0000256" key="2">
    <source>
        <dbReference type="ARBA" id="ARBA00022473"/>
    </source>
</evidence>
<feature type="compositionally biased region" description="Polar residues" evidence="13">
    <location>
        <begin position="270"/>
        <end position="283"/>
    </location>
</feature>
<dbReference type="PROSITE" id="PS50011">
    <property type="entry name" value="PROTEIN_KINASE_DOM"/>
    <property type="match status" value="1"/>
</dbReference>
<keyword evidence="12" id="KW-0723">Serine/threonine-protein kinase</keyword>
<proteinExistence type="inferred from homology"/>
<evidence type="ECO:0000256" key="9">
    <source>
        <dbReference type="ARBA" id="ARBA00022843"/>
    </source>
</evidence>
<evidence type="ECO:0000256" key="13">
    <source>
        <dbReference type="SAM" id="MobiDB-lite"/>
    </source>
</evidence>
<dbReference type="GO" id="GO:0005737">
    <property type="term" value="C:cytoplasm"/>
    <property type="evidence" value="ECO:0007669"/>
    <property type="project" value="TreeGrafter"/>
</dbReference>
<dbReference type="Proteomes" id="UP000479000">
    <property type="component" value="Unassembled WGS sequence"/>
</dbReference>
<keyword evidence="5 11" id="KW-0547">Nucleotide-binding</keyword>
<keyword evidence="6" id="KW-0221">Differentiation</keyword>
<evidence type="ECO:0000256" key="4">
    <source>
        <dbReference type="ARBA" id="ARBA00022723"/>
    </source>
</evidence>
<evidence type="ECO:0000256" key="7">
    <source>
        <dbReference type="ARBA" id="ARBA00022840"/>
    </source>
</evidence>
<keyword evidence="12" id="KW-0418">Kinase</keyword>
<keyword evidence="7 11" id="KW-0067">ATP-binding</keyword>
<evidence type="ECO:0000256" key="5">
    <source>
        <dbReference type="ARBA" id="ARBA00022741"/>
    </source>
</evidence>
<dbReference type="PIRSF" id="PIRSF000654">
    <property type="entry name" value="Integrin-linked_kinase"/>
    <property type="match status" value="1"/>
</dbReference>
<dbReference type="PANTHER" id="PTHR24346">
    <property type="entry name" value="MAP/MICROTUBULE AFFINITY-REGULATING KINASE"/>
    <property type="match status" value="1"/>
</dbReference>
<dbReference type="AlphaFoldDB" id="A0A6H5FZE5"/>
<evidence type="ECO:0000313" key="16">
    <source>
        <dbReference type="Proteomes" id="UP000479000"/>
    </source>
</evidence>
<name>A0A6H5FZE5_9HEMI</name>
<keyword evidence="2" id="KW-0217">Developmental protein</keyword>
<dbReference type="GO" id="GO:0007283">
    <property type="term" value="P:spermatogenesis"/>
    <property type="evidence" value="ECO:0007669"/>
    <property type="project" value="UniProtKB-KW"/>
</dbReference>
<dbReference type="Gene3D" id="1.10.510.10">
    <property type="entry name" value="Transferase(Phosphotransferase) domain 1"/>
    <property type="match status" value="1"/>
</dbReference>
<feature type="compositionally biased region" description="Basic and acidic residues" evidence="13">
    <location>
        <begin position="284"/>
        <end position="294"/>
    </location>
</feature>
<dbReference type="GO" id="GO:0035556">
    <property type="term" value="P:intracellular signal transduction"/>
    <property type="evidence" value="ECO:0007669"/>
    <property type="project" value="TreeGrafter"/>
</dbReference>
<feature type="region of interest" description="Disordered" evidence="13">
    <location>
        <begin position="270"/>
        <end position="294"/>
    </location>
</feature>
<keyword evidence="10" id="KW-0744">Spermatogenesis</keyword>
<keyword evidence="16" id="KW-1185">Reference proteome</keyword>
<dbReference type="GO" id="GO:0050321">
    <property type="term" value="F:tau-protein kinase activity"/>
    <property type="evidence" value="ECO:0007669"/>
    <property type="project" value="TreeGrafter"/>
</dbReference>
<dbReference type="Pfam" id="PF00069">
    <property type="entry name" value="Pkinase"/>
    <property type="match status" value="1"/>
</dbReference>
<keyword evidence="9" id="KW-0832">Ubl conjugation</keyword>
<gene>
    <name evidence="15" type="ORF">NTEN_LOCUS2065</name>
</gene>
<dbReference type="PROSITE" id="PS00108">
    <property type="entry name" value="PROTEIN_KINASE_ST"/>
    <property type="match status" value="1"/>
</dbReference>
<evidence type="ECO:0000256" key="1">
    <source>
        <dbReference type="ARBA" id="ARBA00001946"/>
    </source>
</evidence>
<evidence type="ECO:0000256" key="11">
    <source>
        <dbReference type="PROSITE-ProRule" id="PRU10141"/>
    </source>
</evidence>
<comment type="similarity">
    <text evidence="12">Belongs to the protein kinase superfamily.</text>
</comment>
<evidence type="ECO:0000256" key="8">
    <source>
        <dbReference type="ARBA" id="ARBA00022842"/>
    </source>
</evidence>
<reference evidence="15 16" key="1">
    <citation type="submission" date="2020-02" db="EMBL/GenBank/DDBJ databases">
        <authorList>
            <person name="Ferguson B K."/>
        </authorList>
    </citation>
    <scope>NUCLEOTIDE SEQUENCE [LARGE SCALE GENOMIC DNA]</scope>
</reference>
<accession>A0A6H5FZE5</accession>
<evidence type="ECO:0000256" key="12">
    <source>
        <dbReference type="RuleBase" id="RU000304"/>
    </source>
</evidence>
<dbReference type="EMBL" id="CADCXU010003259">
    <property type="protein sequence ID" value="CAA9995274.1"/>
    <property type="molecule type" value="Genomic_DNA"/>
</dbReference>
<keyword evidence="4" id="KW-0479">Metal-binding</keyword>
<feature type="domain" description="Protein kinase" evidence="14">
    <location>
        <begin position="44"/>
        <end position="294"/>
    </location>
</feature>
<keyword evidence="12" id="KW-0808">Transferase</keyword>
<evidence type="ECO:0000313" key="15">
    <source>
        <dbReference type="EMBL" id="CAA9995274.1"/>
    </source>
</evidence>
<dbReference type="GO" id="GO:0000287">
    <property type="term" value="F:magnesium ion binding"/>
    <property type="evidence" value="ECO:0007669"/>
    <property type="project" value="UniProtKB-ARBA"/>
</dbReference>
<dbReference type="OrthoDB" id="541276at2759"/>
<dbReference type="SUPFAM" id="SSF56112">
    <property type="entry name" value="Protein kinase-like (PK-like)"/>
    <property type="match status" value="1"/>
</dbReference>
<dbReference type="GO" id="GO:0000226">
    <property type="term" value="P:microtubule cytoskeleton organization"/>
    <property type="evidence" value="ECO:0007669"/>
    <property type="project" value="TreeGrafter"/>
</dbReference>
<evidence type="ECO:0000256" key="10">
    <source>
        <dbReference type="ARBA" id="ARBA00022871"/>
    </source>
</evidence>